<feature type="region of interest" description="Disordered" evidence="1">
    <location>
        <begin position="1"/>
        <end position="24"/>
    </location>
</feature>
<comment type="caution">
    <text evidence="2">The sequence shown here is derived from an EMBL/GenBank/DDBJ whole genome shotgun (WGS) entry which is preliminary data.</text>
</comment>
<accession>A0ABS7LZH6</accession>
<dbReference type="InterPro" id="IPR025157">
    <property type="entry name" value="Hemagglutinin_rpt"/>
</dbReference>
<name>A0ABS7LZH6_9HYPH</name>
<dbReference type="Pfam" id="PF13332">
    <property type="entry name" value="Fil_haemagg_2"/>
    <property type="match status" value="1"/>
</dbReference>
<gene>
    <name evidence="2" type="ORF">K6M89_11615</name>
</gene>
<evidence type="ECO:0000313" key="3">
    <source>
        <dbReference type="Proteomes" id="UP000733858"/>
    </source>
</evidence>
<evidence type="ECO:0000256" key="1">
    <source>
        <dbReference type="SAM" id="MobiDB-lite"/>
    </source>
</evidence>
<sequence>MTRAKRPTGSYGKGNDGTTGLAHYNTHVNGTGDLTILTNDLTLRGATVTSNSMTAAVRNLTV</sequence>
<proteinExistence type="predicted"/>
<keyword evidence="3" id="KW-1185">Reference proteome</keyword>
<protein>
    <submittedName>
        <fullName evidence="2">Hemagglutinin repeat-containing protein</fullName>
    </submittedName>
</protein>
<evidence type="ECO:0000313" key="2">
    <source>
        <dbReference type="EMBL" id="MBY4629954.1"/>
    </source>
</evidence>
<organism evidence="2 3">
    <name type="scientific">Rhizobium croatiense</name>
    <dbReference type="NCBI Taxonomy" id="2867516"/>
    <lineage>
        <taxon>Bacteria</taxon>
        <taxon>Pseudomonadati</taxon>
        <taxon>Pseudomonadota</taxon>
        <taxon>Alphaproteobacteria</taxon>
        <taxon>Hyphomicrobiales</taxon>
        <taxon>Rhizobiaceae</taxon>
        <taxon>Rhizobium/Agrobacterium group</taxon>
        <taxon>Rhizobium</taxon>
    </lineage>
</organism>
<reference evidence="2 3" key="1">
    <citation type="submission" date="2021-08" db="EMBL/GenBank/DDBJ databases">
        <title>Rhizobium croatiense sp. nov. and Rhizobium redzepovicii sp. nov., two new species isolated from nodules of Phaseolus vulgaris in Croatia.</title>
        <authorList>
            <person name="Rajnovic I."/>
            <person name="Ramirez-Bahena M.H."/>
            <person name="Kajic S."/>
            <person name="Igual M.J."/>
            <person name="Peix A."/>
            <person name="Velazquez E."/>
            <person name="Sikora S."/>
        </authorList>
    </citation>
    <scope>NUCLEOTIDE SEQUENCE [LARGE SCALE GENOMIC DNA]</scope>
    <source>
        <strain evidence="2 3">13T</strain>
    </source>
</reference>
<dbReference type="EMBL" id="JAILYJ010000006">
    <property type="protein sequence ID" value="MBY4629954.1"/>
    <property type="molecule type" value="Genomic_DNA"/>
</dbReference>
<dbReference type="Proteomes" id="UP000733858">
    <property type="component" value="Unassembled WGS sequence"/>
</dbReference>